<protein>
    <recommendedName>
        <fullName evidence="3">Glycoside hydrolase family 31 TIM barrel domain-containing protein</fullName>
    </recommendedName>
</protein>
<dbReference type="GO" id="GO:0004558">
    <property type="term" value="F:alpha-1,4-glucosidase activity"/>
    <property type="evidence" value="ECO:0007669"/>
    <property type="project" value="TreeGrafter"/>
</dbReference>
<dbReference type="InterPro" id="IPR000322">
    <property type="entry name" value="Glyco_hydro_31_TIM"/>
</dbReference>
<dbReference type="Proteomes" id="UP000663874">
    <property type="component" value="Unassembled WGS sequence"/>
</dbReference>
<accession>A0A818RF72</accession>
<feature type="non-terminal residue" evidence="4">
    <location>
        <position position="1"/>
    </location>
</feature>
<proteinExistence type="inferred from homology"/>
<evidence type="ECO:0000259" key="3">
    <source>
        <dbReference type="Pfam" id="PF01055"/>
    </source>
</evidence>
<sequence length="88" mass="9830">IGEQSDGRGKIYKHYDVHNLYGWSETIATLPAARATENKRSIVISRSTFPTSGSYTGHWLGDNTAAWSHLKYNIIGMLEFNLFGIPSI</sequence>
<comment type="similarity">
    <text evidence="1 2">Belongs to the glycosyl hydrolase 31 family.</text>
</comment>
<name>A0A818RF72_9BILA</name>
<gene>
    <name evidence="4" type="ORF">FNK824_LOCUS5857</name>
</gene>
<organism evidence="4 5">
    <name type="scientific">Rotaria sordida</name>
    <dbReference type="NCBI Taxonomy" id="392033"/>
    <lineage>
        <taxon>Eukaryota</taxon>
        <taxon>Metazoa</taxon>
        <taxon>Spiralia</taxon>
        <taxon>Gnathifera</taxon>
        <taxon>Rotifera</taxon>
        <taxon>Eurotatoria</taxon>
        <taxon>Bdelloidea</taxon>
        <taxon>Philodinida</taxon>
        <taxon>Philodinidae</taxon>
        <taxon>Rotaria</taxon>
    </lineage>
</organism>
<comment type="caution">
    <text evidence="4">The sequence shown here is derived from an EMBL/GenBank/DDBJ whole genome shotgun (WGS) entry which is preliminary data.</text>
</comment>
<evidence type="ECO:0000256" key="2">
    <source>
        <dbReference type="RuleBase" id="RU361185"/>
    </source>
</evidence>
<reference evidence="4" key="1">
    <citation type="submission" date="2021-02" db="EMBL/GenBank/DDBJ databases">
        <authorList>
            <person name="Nowell W R."/>
        </authorList>
    </citation>
    <scope>NUCLEOTIDE SEQUENCE</scope>
</reference>
<dbReference type="AlphaFoldDB" id="A0A818RF72"/>
<dbReference type="PANTHER" id="PTHR22762">
    <property type="entry name" value="ALPHA-GLUCOSIDASE"/>
    <property type="match status" value="1"/>
</dbReference>
<evidence type="ECO:0000313" key="4">
    <source>
        <dbReference type="EMBL" id="CAF3648591.1"/>
    </source>
</evidence>
<dbReference type="PANTHER" id="PTHR22762:SF133">
    <property type="entry name" value="P-TYPE DOMAIN-CONTAINING PROTEIN"/>
    <property type="match status" value="1"/>
</dbReference>
<evidence type="ECO:0000313" key="5">
    <source>
        <dbReference type="Proteomes" id="UP000663874"/>
    </source>
</evidence>
<dbReference type="InterPro" id="IPR017853">
    <property type="entry name" value="GH"/>
</dbReference>
<dbReference type="EMBL" id="CAJOBE010000484">
    <property type="protein sequence ID" value="CAF3648591.1"/>
    <property type="molecule type" value="Genomic_DNA"/>
</dbReference>
<keyword evidence="2" id="KW-0326">Glycosidase</keyword>
<dbReference type="Gene3D" id="3.20.20.80">
    <property type="entry name" value="Glycosidases"/>
    <property type="match status" value="1"/>
</dbReference>
<keyword evidence="2" id="KW-0378">Hydrolase</keyword>
<evidence type="ECO:0000256" key="1">
    <source>
        <dbReference type="ARBA" id="ARBA00007806"/>
    </source>
</evidence>
<feature type="domain" description="Glycoside hydrolase family 31 TIM barrel" evidence="3">
    <location>
        <begin position="11"/>
        <end position="86"/>
    </location>
</feature>
<dbReference type="Pfam" id="PF01055">
    <property type="entry name" value="Glyco_hydro_31_2nd"/>
    <property type="match status" value="1"/>
</dbReference>
<dbReference type="GO" id="GO:0005975">
    <property type="term" value="P:carbohydrate metabolic process"/>
    <property type="evidence" value="ECO:0007669"/>
    <property type="project" value="InterPro"/>
</dbReference>
<dbReference type="SUPFAM" id="SSF51445">
    <property type="entry name" value="(Trans)glycosidases"/>
    <property type="match status" value="1"/>
</dbReference>